<keyword evidence="4" id="KW-1185">Reference proteome</keyword>
<organism evidence="3 4">
    <name type="scientific">Cudoniella acicularis</name>
    <dbReference type="NCBI Taxonomy" id="354080"/>
    <lineage>
        <taxon>Eukaryota</taxon>
        <taxon>Fungi</taxon>
        <taxon>Dikarya</taxon>
        <taxon>Ascomycota</taxon>
        <taxon>Pezizomycotina</taxon>
        <taxon>Leotiomycetes</taxon>
        <taxon>Helotiales</taxon>
        <taxon>Tricladiaceae</taxon>
        <taxon>Cudoniella</taxon>
    </lineage>
</organism>
<proteinExistence type="inferred from homology"/>
<keyword evidence="1" id="KW-0347">Helicase</keyword>
<keyword evidence="1" id="KW-0234">DNA repair</keyword>
<evidence type="ECO:0000259" key="2">
    <source>
        <dbReference type="Pfam" id="PF05970"/>
    </source>
</evidence>
<feature type="domain" description="DNA helicase Pif1-like DEAD-box helicase" evidence="2">
    <location>
        <begin position="7"/>
        <end position="170"/>
    </location>
</feature>
<dbReference type="EMBL" id="JAAMPI010000845">
    <property type="protein sequence ID" value="KAF4628205.1"/>
    <property type="molecule type" value="Genomic_DNA"/>
</dbReference>
<dbReference type="Pfam" id="PF05970">
    <property type="entry name" value="PIF1"/>
    <property type="match status" value="1"/>
</dbReference>
<sequence length="211" mass="23762">MAREAGRQSSVFRAAPTGIAAFNIVRRTLRALLQLPLKGQKANMSIATLQSLQALFRVCRFLIIDKKSMIGIQTLLLIDDQLRAILPANSNLPFGGVDVLLCGDFFQLPPVGLRPLYTLSHTHVDAIKGHQFYGEFHHTVRLVQVIRQQGEDDISVRFRQALSELRTSQLSEESWRLLCNRVGNELSPEEVAAFDSTLRLYYTTEEAQINL</sequence>
<dbReference type="OrthoDB" id="3558550at2759"/>
<keyword evidence="1" id="KW-0227">DNA damage</keyword>
<dbReference type="Gene3D" id="3.40.50.300">
    <property type="entry name" value="P-loop containing nucleotide triphosphate hydrolases"/>
    <property type="match status" value="1"/>
</dbReference>
<dbReference type="Proteomes" id="UP000566819">
    <property type="component" value="Unassembled WGS sequence"/>
</dbReference>
<dbReference type="InterPro" id="IPR010285">
    <property type="entry name" value="DNA_helicase_pif1-like_DEAD"/>
</dbReference>
<reference evidence="3 4" key="1">
    <citation type="submission" date="2020-03" db="EMBL/GenBank/DDBJ databases">
        <title>Draft Genome Sequence of Cudoniella acicularis.</title>
        <authorList>
            <person name="Buettner E."/>
            <person name="Kellner H."/>
        </authorList>
    </citation>
    <scope>NUCLEOTIDE SEQUENCE [LARGE SCALE GENOMIC DNA]</scope>
    <source>
        <strain evidence="3 4">DSM 108380</strain>
    </source>
</reference>
<comment type="similarity">
    <text evidence="1">Belongs to the helicase family.</text>
</comment>
<evidence type="ECO:0000313" key="4">
    <source>
        <dbReference type="Proteomes" id="UP000566819"/>
    </source>
</evidence>
<dbReference type="InterPro" id="IPR027417">
    <property type="entry name" value="P-loop_NTPase"/>
</dbReference>
<dbReference type="GO" id="GO:0000723">
    <property type="term" value="P:telomere maintenance"/>
    <property type="evidence" value="ECO:0007669"/>
    <property type="project" value="InterPro"/>
</dbReference>
<accession>A0A8H4RDP0</accession>
<evidence type="ECO:0000313" key="3">
    <source>
        <dbReference type="EMBL" id="KAF4628205.1"/>
    </source>
</evidence>
<dbReference type="GO" id="GO:0006281">
    <property type="term" value="P:DNA repair"/>
    <property type="evidence" value="ECO:0007669"/>
    <property type="project" value="UniProtKB-KW"/>
</dbReference>
<dbReference type="PANTHER" id="PTHR47642">
    <property type="entry name" value="ATP-DEPENDENT DNA HELICASE"/>
    <property type="match status" value="1"/>
</dbReference>
<comment type="catalytic activity">
    <reaction evidence="1">
        <text>ATP + H2O = ADP + phosphate + H(+)</text>
        <dbReference type="Rhea" id="RHEA:13065"/>
        <dbReference type="ChEBI" id="CHEBI:15377"/>
        <dbReference type="ChEBI" id="CHEBI:15378"/>
        <dbReference type="ChEBI" id="CHEBI:30616"/>
        <dbReference type="ChEBI" id="CHEBI:43474"/>
        <dbReference type="ChEBI" id="CHEBI:456216"/>
        <dbReference type="EC" id="5.6.2.3"/>
    </reaction>
</comment>
<keyword evidence="1" id="KW-0547">Nucleotide-binding</keyword>
<comment type="caution">
    <text evidence="3">The sequence shown here is derived from an EMBL/GenBank/DDBJ whole genome shotgun (WGS) entry which is preliminary data.</text>
</comment>
<dbReference type="GO" id="GO:0006310">
    <property type="term" value="P:DNA recombination"/>
    <property type="evidence" value="ECO:0007669"/>
    <property type="project" value="UniProtKB-KW"/>
</dbReference>
<dbReference type="AlphaFoldDB" id="A0A8H4RDP0"/>
<dbReference type="GO" id="GO:0043139">
    <property type="term" value="F:5'-3' DNA helicase activity"/>
    <property type="evidence" value="ECO:0007669"/>
    <property type="project" value="UniProtKB-EC"/>
</dbReference>
<keyword evidence="1" id="KW-0067">ATP-binding</keyword>
<evidence type="ECO:0000256" key="1">
    <source>
        <dbReference type="RuleBase" id="RU363044"/>
    </source>
</evidence>
<dbReference type="EC" id="5.6.2.3" evidence="1"/>
<name>A0A8H4RDP0_9HELO</name>
<gene>
    <name evidence="3" type="ORF">G7Y89_g9944</name>
</gene>
<comment type="cofactor">
    <cofactor evidence="1">
        <name>Mg(2+)</name>
        <dbReference type="ChEBI" id="CHEBI:18420"/>
    </cofactor>
</comment>
<dbReference type="SUPFAM" id="SSF52540">
    <property type="entry name" value="P-loop containing nucleoside triphosphate hydrolases"/>
    <property type="match status" value="1"/>
</dbReference>
<protein>
    <recommendedName>
        <fullName evidence="1">ATP-dependent DNA helicase</fullName>
        <ecNumber evidence="1">5.6.2.3</ecNumber>
    </recommendedName>
</protein>
<keyword evidence="1" id="KW-0233">DNA recombination</keyword>
<dbReference type="GO" id="GO:0016787">
    <property type="term" value="F:hydrolase activity"/>
    <property type="evidence" value="ECO:0007669"/>
    <property type="project" value="UniProtKB-KW"/>
</dbReference>
<dbReference type="InterPro" id="IPR051055">
    <property type="entry name" value="PIF1_helicase"/>
</dbReference>
<keyword evidence="1" id="KW-0378">Hydrolase</keyword>
<dbReference type="GO" id="GO:0005524">
    <property type="term" value="F:ATP binding"/>
    <property type="evidence" value="ECO:0007669"/>
    <property type="project" value="UniProtKB-KW"/>
</dbReference>